<dbReference type="PANTHER" id="PTHR30294:SF29">
    <property type="entry name" value="MULTIDRUG ABC TRANSPORTER PERMEASE YBHS-RELATED"/>
    <property type="match status" value="1"/>
</dbReference>
<feature type="transmembrane region" description="Helical" evidence="6">
    <location>
        <begin position="267"/>
        <end position="292"/>
    </location>
</feature>
<dbReference type="AlphaFoldDB" id="A0A9D1LEW6"/>
<reference evidence="8" key="2">
    <citation type="journal article" date="2021" name="PeerJ">
        <title>Extensive microbial diversity within the chicken gut microbiome revealed by metagenomics and culture.</title>
        <authorList>
            <person name="Gilroy R."/>
            <person name="Ravi A."/>
            <person name="Getino M."/>
            <person name="Pursley I."/>
            <person name="Horton D.L."/>
            <person name="Alikhan N.F."/>
            <person name="Baker D."/>
            <person name="Gharbi K."/>
            <person name="Hall N."/>
            <person name="Watson M."/>
            <person name="Adriaenssens E.M."/>
            <person name="Foster-Nyarko E."/>
            <person name="Jarju S."/>
            <person name="Secka A."/>
            <person name="Antonio M."/>
            <person name="Oren A."/>
            <person name="Chaudhuri R.R."/>
            <person name="La Ragione R."/>
            <person name="Hildebrand F."/>
            <person name="Pallen M.J."/>
        </authorList>
    </citation>
    <scope>NUCLEOTIDE SEQUENCE</scope>
    <source>
        <strain evidence="8">ChiGjej1B1-19959</strain>
    </source>
</reference>
<evidence type="ECO:0000313" key="9">
    <source>
        <dbReference type="Proteomes" id="UP000824071"/>
    </source>
</evidence>
<dbReference type="PANTHER" id="PTHR30294">
    <property type="entry name" value="MEMBRANE COMPONENT OF ABC TRANSPORTER YHHJ-RELATED"/>
    <property type="match status" value="1"/>
</dbReference>
<feature type="transmembrane region" description="Helical" evidence="6">
    <location>
        <begin position="304"/>
        <end position="325"/>
    </location>
</feature>
<dbReference type="EMBL" id="DVMW01000038">
    <property type="protein sequence ID" value="HIU36281.1"/>
    <property type="molecule type" value="Genomic_DNA"/>
</dbReference>
<feature type="transmembrane region" description="Helical" evidence="6">
    <location>
        <begin position="361"/>
        <end position="383"/>
    </location>
</feature>
<evidence type="ECO:0000256" key="3">
    <source>
        <dbReference type="ARBA" id="ARBA00022692"/>
    </source>
</evidence>
<reference evidence="8" key="1">
    <citation type="submission" date="2020-10" db="EMBL/GenBank/DDBJ databases">
        <authorList>
            <person name="Gilroy R."/>
        </authorList>
    </citation>
    <scope>NUCLEOTIDE SEQUENCE</scope>
    <source>
        <strain evidence="8">ChiGjej1B1-19959</strain>
    </source>
</reference>
<keyword evidence="3 6" id="KW-0812">Transmembrane</keyword>
<gene>
    <name evidence="8" type="ORF">IAC53_06750</name>
</gene>
<organism evidence="8 9">
    <name type="scientific">Candidatus Fimenecus excrementigallinarum</name>
    <dbReference type="NCBI Taxonomy" id="2840816"/>
    <lineage>
        <taxon>Bacteria</taxon>
        <taxon>Bacillati</taxon>
        <taxon>Bacillota</taxon>
        <taxon>Clostridia</taxon>
        <taxon>Candidatus Fimenecus</taxon>
    </lineage>
</organism>
<evidence type="ECO:0000256" key="4">
    <source>
        <dbReference type="ARBA" id="ARBA00022989"/>
    </source>
</evidence>
<evidence type="ECO:0000259" key="7">
    <source>
        <dbReference type="Pfam" id="PF12698"/>
    </source>
</evidence>
<evidence type="ECO:0000256" key="6">
    <source>
        <dbReference type="SAM" id="Phobius"/>
    </source>
</evidence>
<proteinExistence type="predicted"/>
<accession>A0A9D1LEW6</accession>
<comment type="subcellular location">
    <subcellularLocation>
        <location evidence="1">Cell membrane</location>
        <topology evidence="1">Multi-pass membrane protein</topology>
    </subcellularLocation>
</comment>
<keyword evidence="2" id="KW-1003">Cell membrane</keyword>
<evidence type="ECO:0000256" key="5">
    <source>
        <dbReference type="ARBA" id="ARBA00023136"/>
    </source>
</evidence>
<keyword evidence="5 6" id="KW-0472">Membrane</keyword>
<dbReference type="Pfam" id="PF12698">
    <property type="entry name" value="ABC2_membrane_3"/>
    <property type="match status" value="1"/>
</dbReference>
<evidence type="ECO:0000256" key="1">
    <source>
        <dbReference type="ARBA" id="ARBA00004651"/>
    </source>
</evidence>
<sequence>MRQFRTIFAFEYLGYVKNKAFIATTVALLAVMAVVLCFPRFSDGSFLAGFGGEAKTLAVAGEGAESAAASLQAALPDMRVAAVTADADALREDVLAGECHAAVLLLDAGRYRYITETAGMTDMTPAVVQETLSSLYRAKLLSQYGLTPQESAQALSAVAAGETVTLGKDQSQTFVYTYVLILLLYMAVLIYGQMVAQSVAVEKSSRAMELLITSSKPMNLMFGKVLGTGAAGFTQLAVVLAAAFLLYRANSGLWAADGVVASIFNMPLSILLYTVLFFVLGFFLYAFLYAAAGSLANRLEDINTLATPVTFLMIFAFMVSMFSMLSDVDSALMRAASFFPLTAPMAMFTRICMGSVAPWEIAVCVALLVLCTFLFGALCAAVYRVGVLLYGKPPKPLALLRAIQGDRAARRQKKG</sequence>
<dbReference type="GO" id="GO:0140359">
    <property type="term" value="F:ABC-type transporter activity"/>
    <property type="evidence" value="ECO:0007669"/>
    <property type="project" value="InterPro"/>
</dbReference>
<feature type="transmembrane region" description="Helical" evidence="6">
    <location>
        <begin position="175"/>
        <end position="201"/>
    </location>
</feature>
<keyword evidence="4 6" id="KW-1133">Transmembrane helix</keyword>
<evidence type="ECO:0000313" key="8">
    <source>
        <dbReference type="EMBL" id="HIU36281.1"/>
    </source>
</evidence>
<protein>
    <submittedName>
        <fullName evidence="8">ABC transporter permease</fullName>
    </submittedName>
</protein>
<feature type="transmembrane region" description="Helical" evidence="6">
    <location>
        <begin position="20"/>
        <end position="41"/>
    </location>
</feature>
<feature type="domain" description="ABC-2 type transporter transmembrane" evidence="7">
    <location>
        <begin position="19"/>
        <end position="378"/>
    </location>
</feature>
<name>A0A9D1LEW6_9FIRM</name>
<dbReference type="InterPro" id="IPR051449">
    <property type="entry name" value="ABC-2_transporter_component"/>
</dbReference>
<comment type="caution">
    <text evidence="8">The sequence shown here is derived from an EMBL/GenBank/DDBJ whole genome shotgun (WGS) entry which is preliminary data.</text>
</comment>
<dbReference type="InterPro" id="IPR013525">
    <property type="entry name" value="ABC2_TM"/>
</dbReference>
<feature type="transmembrane region" description="Helical" evidence="6">
    <location>
        <begin position="222"/>
        <end position="247"/>
    </location>
</feature>
<dbReference type="Proteomes" id="UP000824071">
    <property type="component" value="Unassembled WGS sequence"/>
</dbReference>
<evidence type="ECO:0000256" key="2">
    <source>
        <dbReference type="ARBA" id="ARBA00022475"/>
    </source>
</evidence>
<dbReference type="GO" id="GO:0005886">
    <property type="term" value="C:plasma membrane"/>
    <property type="evidence" value="ECO:0007669"/>
    <property type="project" value="UniProtKB-SubCell"/>
</dbReference>